<feature type="compositionally biased region" description="Basic and acidic residues" evidence="1">
    <location>
        <begin position="49"/>
        <end position="72"/>
    </location>
</feature>
<dbReference type="AlphaFoldDB" id="A0A0C9V6I4"/>
<dbReference type="OrthoDB" id="2142040at2759"/>
<dbReference type="InterPro" id="IPR002035">
    <property type="entry name" value="VWF_A"/>
</dbReference>
<dbReference type="InterPro" id="IPR036465">
    <property type="entry name" value="vWFA_dom_sf"/>
</dbReference>
<feature type="compositionally biased region" description="Polar residues" evidence="1">
    <location>
        <begin position="628"/>
        <end position="639"/>
    </location>
</feature>
<dbReference type="InterPro" id="IPR006616">
    <property type="entry name" value="DM9_repeat"/>
</dbReference>
<reference evidence="3 4" key="1">
    <citation type="submission" date="2014-04" db="EMBL/GenBank/DDBJ databases">
        <title>Evolutionary Origins and Diversification of the Mycorrhizal Mutualists.</title>
        <authorList>
            <consortium name="DOE Joint Genome Institute"/>
            <consortium name="Mycorrhizal Genomics Consortium"/>
            <person name="Kohler A."/>
            <person name="Kuo A."/>
            <person name="Nagy L.G."/>
            <person name="Floudas D."/>
            <person name="Copeland A."/>
            <person name="Barry K.W."/>
            <person name="Cichocki N."/>
            <person name="Veneault-Fourrey C."/>
            <person name="LaButti K."/>
            <person name="Lindquist E.A."/>
            <person name="Lipzen A."/>
            <person name="Lundell T."/>
            <person name="Morin E."/>
            <person name="Murat C."/>
            <person name="Riley R."/>
            <person name="Ohm R."/>
            <person name="Sun H."/>
            <person name="Tunlid A."/>
            <person name="Henrissat B."/>
            <person name="Grigoriev I.V."/>
            <person name="Hibbett D.S."/>
            <person name="Martin F."/>
        </authorList>
    </citation>
    <scope>NUCLEOTIDE SEQUENCE [LARGE SCALE GENOMIC DNA]</scope>
    <source>
        <strain evidence="3 4">MD-312</strain>
    </source>
</reference>
<accession>A0A0C9V6I4</accession>
<dbReference type="PANTHER" id="PTHR34706">
    <property type="entry name" value="SLR1338 PROTEIN"/>
    <property type="match status" value="1"/>
</dbReference>
<dbReference type="SMART" id="SM00696">
    <property type="entry name" value="DM9"/>
    <property type="match status" value="1"/>
</dbReference>
<gene>
    <name evidence="3" type="ORF">HYDPIDRAFT_116160</name>
</gene>
<dbReference type="EMBL" id="KN839864">
    <property type="protein sequence ID" value="KIJ61189.1"/>
    <property type="molecule type" value="Genomic_DNA"/>
</dbReference>
<sequence>MASFREAQLQEPATSLSTLFPHGRDSSLTLSTDFGSMPEPQPTGTNFGTRRESLEEQRPRQPFEDNRSKYEVSRPTTPAAPQEPQLSQEDRWLAAAPESTEYFKKHGSPVHLVWVLVEDNNIPPNAVPFGEDHNGAPLYIARVLLEGGLHLGKAGYQFSGAVIEYDGKEHIMTKYEVLVRASQGFPSHEPNGILSQVTVNPAQQYQEDHHQRPGFVNARVPHNVTEVESPNIPRHYGDIPHHIPDDFVLELSPEREARLRKLAEIKIVVLIDDSISMAGDNLWEQTRKALGGIVDISNKYGSKGIDIHFMHQDLDAPNMQFRRAVEKLFNQVEPEGEDTPTGLKLGQIFEHYLPLIEHKGSTHEPIIIIVITDGVATDQEDLERHIVDTAHRLDRNGVREDMFGIQFIQIGTDEDAAEVLHALDDHLVDHYKIRDIVDSTPFNPAEGEFDTEYMLKILLGALHKGLPESESQSPDVSFDLDLPATVAPGHAPQGQILEEIGGLDSLIGLSTALRPSKTAEPAGRHTGLRSRPYRFWNHFRRSQVPTNDNMGIELHKRSHWPKMTRVAYAQARSVWATARKTPPRQNLPMELTDDEASVTGEQSQQAPGVSDADPGASANGQGNEGGASASTPPTKSISAMASEPAPHASAGRPGNNNRREAEAQSIGSNDSNEADCCWCCCICFRKG</sequence>
<evidence type="ECO:0000256" key="1">
    <source>
        <dbReference type="SAM" id="MobiDB-lite"/>
    </source>
</evidence>
<protein>
    <recommendedName>
        <fullName evidence="2">VWFA domain-containing protein</fullName>
    </recommendedName>
</protein>
<feature type="region of interest" description="Disordered" evidence="1">
    <location>
        <begin position="594"/>
        <end position="672"/>
    </location>
</feature>
<dbReference type="Pfam" id="PF11901">
    <property type="entry name" value="DM9"/>
    <property type="match status" value="1"/>
</dbReference>
<name>A0A0C9V6I4_9AGAM</name>
<dbReference type="SUPFAM" id="SSF53300">
    <property type="entry name" value="vWA-like"/>
    <property type="match status" value="1"/>
</dbReference>
<organism evidence="3 4">
    <name type="scientific">Hydnomerulius pinastri MD-312</name>
    <dbReference type="NCBI Taxonomy" id="994086"/>
    <lineage>
        <taxon>Eukaryota</taxon>
        <taxon>Fungi</taxon>
        <taxon>Dikarya</taxon>
        <taxon>Basidiomycota</taxon>
        <taxon>Agaricomycotina</taxon>
        <taxon>Agaricomycetes</taxon>
        <taxon>Agaricomycetidae</taxon>
        <taxon>Boletales</taxon>
        <taxon>Boletales incertae sedis</taxon>
        <taxon>Leucogyrophana</taxon>
    </lineage>
</organism>
<dbReference type="PANTHER" id="PTHR34706:SF1">
    <property type="entry name" value="VWFA DOMAIN-CONTAINING PROTEIN"/>
    <property type="match status" value="1"/>
</dbReference>
<proteinExistence type="predicted"/>
<dbReference type="PROSITE" id="PS50234">
    <property type="entry name" value="VWFA"/>
    <property type="match status" value="1"/>
</dbReference>
<dbReference type="HOGENOM" id="CLU_400645_0_0_1"/>
<feature type="region of interest" description="Disordered" evidence="1">
    <location>
        <begin position="1"/>
        <end position="88"/>
    </location>
</feature>
<evidence type="ECO:0000259" key="2">
    <source>
        <dbReference type="PROSITE" id="PS50234"/>
    </source>
</evidence>
<dbReference type="Gene3D" id="3.40.50.410">
    <property type="entry name" value="von Willebrand factor, type A domain"/>
    <property type="match status" value="1"/>
</dbReference>
<evidence type="ECO:0000313" key="4">
    <source>
        <dbReference type="Proteomes" id="UP000053820"/>
    </source>
</evidence>
<keyword evidence="4" id="KW-1185">Reference proteome</keyword>
<evidence type="ECO:0000313" key="3">
    <source>
        <dbReference type="EMBL" id="KIJ61189.1"/>
    </source>
</evidence>
<dbReference type="Proteomes" id="UP000053820">
    <property type="component" value="Unassembled WGS sequence"/>
</dbReference>
<feature type="domain" description="VWFA" evidence="2">
    <location>
        <begin position="266"/>
        <end position="423"/>
    </location>
</feature>